<keyword evidence="1" id="KW-1133">Transmembrane helix</keyword>
<dbReference type="STRING" id="760154.Sulba_2493"/>
<dbReference type="Proteomes" id="UP000006176">
    <property type="component" value="Chromosome"/>
</dbReference>
<sequence>MFQKIKDDFLGLLYIFLEVIVFFLFLWFVVKPFIFPTIPSSLEIQMEAYEKAYGKKMDIPDYLRETLPKN</sequence>
<keyword evidence="1" id="KW-0812">Transmembrane</keyword>
<keyword evidence="1" id="KW-0472">Membrane</keyword>
<gene>
    <name evidence="2" type="ordered locus">Sulba_2493</name>
</gene>
<name>I3Y0N6_SULBS</name>
<accession>I3Y0N6</accession>
<protein>
    <submittedName>
        <fullName evidence="2">Uncharacterized protein</fullName>
    </submittedName>
</protein>
<evidence type="ECO:0000256" key="1">
    <source>
        <dbReference type="SAM" id="Phobius"/>
    </source>
</evidence>
<dbReference type="EMBL" id="CP003333">
    <property type="protein sequence ID" value="AFL69760.1"/>
    <property type="molecule type" value="Genomic_DNA"/>
</dbReference>
<feature type="transmembrane region" description="Helical" evidence="1">
    <location>
        <begin position="12"/>
        <end position="30"/>
    </location>
</feature>
<evidence type="ECO:0000313" key="3">
    <source>
        <dbReference type="Proteomes" id="UP000006176"/>
    </source>
</evidence>
<organism evidence="2 3">
    <name type="scientific">Sulfurospirillum barnesii (strain ATCC 700032 / DSM 10660 / SES-3)</name>
    <dbReference type="NCBI Taxonomy" id="760154"/>
    <lineage>
        <taxon>Bacteria</taxon>
        <taxon>Pseudomonadati</taxon>
        <taxon>Campylobacterota</taxon>
        <taxon>Epsilonproteobacteria</taxon>
        <taxon>Campylobacterales</taxon>
        <taxon>Sulfurospirillaceae</taxon>
        <taxon>Sulfurospirillum</taxon>
    </lineage>
</organism>
<dbReference type="AlphaFoldDB" id="I3Y0N6"/>
<proteinExistence type="predicted"/>
<dbReference type="RefSeq" id="WP_014770623.1">
    <property type="nucleotide sequence ID" value="NC_018002.1"/>
</dbReference>
<keyword evidence="3" id="KW-1185">Reference proteome</keyword>
<dbReference type="HOGENOM" id="CLU_2774386_0_0_7"/>
<dbReference type="KEGG" id="sba:Sulba_2493"/>
<dbReference type="PATRIC" id="fig|760154.4.peg.2492"/>
<evidence type="ECO:0000313" key="2">
    <source>
        <dbReference type="EMBL" id="AFL69760.1"/>
    </source>
</evidence>
<reference evidence="2 3" key="1">
    <citation type="submission" date="2012-06" db="EMBL/GenBank/DDBJ databases">
        <title>Complete sequence of Sulfurospirillum barnesii SES-3.</title>
        <authorList>
            <consortium name="US DOE Joint Genome Institute"/>
            <person name="Lucas S."/>
            <person name="Han J."/>
            <person name="Lapidus A."/>
            <person name="Cheng J.-F."/>
            <person name="Goodwin L."/>
            <person name="Pitluck S."/>
            <person name="Peters L."/>
            <person name="Ovchinnikova G."/>
            <person name="Lu M."/>
            <person name="Detter J.C."/>
            <person name="Han C."/>
            <person name="Tapia R."/>
            <person name="Land M."/>
            <person name="Hauser L."/>
            <person name="Kyrpides N."/>
            <person name="Ivanova N."/>
            <person name="Pagani I."/>
            <person name="Stolz J."/>
            <person name="Arkin A."/>
            <person name="Dehal P."/>
            <person name="Oremland R."/>
            <person name="Saltikov C."/>
            <person name="Basu P."/>
            <person name="Hollibaugh J."/>
            <person name="Newman D."/>
            <person name="Stolyar S."/>
            <person name="Hazen T."/>
            <person name="Woyke T."/>
        </authorList>
    </citation>
    <scope>NUCLEOTIDE SEQUENCE [LARGE SCALE GENOMIC DNA]</scope>
    <source>
        <strain evidence="3">ATCC 700032 / DSM 10660 / SES-3</strain>
    </source>
</reference>